<dbReference type="PANTHER" id="PTHR37610:SF97">
    <property type="entry name" value="RETROTRANSPOSON GAG DOMAIN-CONTAINING PROTEIN"/>
    <property type="match status" value="1"/>
</dbReference>
<proteinExistence type="predicted"/>
<dbReference type="Pfam" id="PF14244">
    <property type="entry name" value="Retrotran_gag_3"/>
    <property type="match status" value="1"/>
</dbReference>
<evidence type="ECO:0000313" key="3">
    <source>
        <dbReference type="Proteomes" id="UP000288805"/>
    </source>
</evidence>
<dbReference type="AlphaFoldDB" id="A0A438H921"/>
<dbReference type="PANTHER" id="PTHR37610">
    <property type="entry name" value="CCHC-TYPE DOMAIN-CONTAINING PROTEIN"/>
    <property type="match status" value="1"/>
</dbReference>
<evidence type="ECO:0000259" key="1">
    <source>
        <dbReference type="Pfam" id="PF14244"/>
    </source>
</evidence>
<dbReference type="Proteomes" id="UP000288805">
    <property type="component" value="Unassembled WGS sequence"/>
</dbReference>
<name>A0A438H921_VITVI</name>
<protein>
    <recommendedName>
        <fullName evidence="1">Retrotransposon Copia-like N-terminal domain-containing protein</fullName>
    </recommendedName>
</protein>
<accession>A0A438H921</accession>
<organism evidence="2 3">
    <name type="scientific">Vitis vinifera</name>
    <name type="common">Grape</name>
    <dbReference type="NCBI Taxonomy" id="29760"/>
    <lineage>
        <taxon>Eukaryota</taxon>
        <taxon>Viridiplantae</taxon>
        <taxon>Streptophyta</taxon>
        <taxon>Embryophyta</taxon>
        <taxon>Tracheophyta</taxon>
        <taxon>Spermatophyta</taxon>
        <taxon>Magnoliopsida</taxon>
        <taxon>eudicotyledons</taxon>
        <taxon>Gunneridae</taxon>
        <taxon>Pentapetalae</taxon>
        <taxon>rosids</taxon>
        <taxon>Vitales</taxon>
        <taxon>Vitaceae</taxon>
        <taxon>Viteae</taxon>
        <taxon>Vitis</taxon>
    </lineage>
</organism>
<dbReference type="InterPro" id="IPR029472">
    <property type="entry name" value="Copia-like_N"/>
</dbReference>
<gene>
    <name evidence="2" type="ORF">CK203_054685</name>
</gene>
<reference evidence="2 3" key="1">
    <citation type="journal article" date="2018" name="PLoS Genet.">
        <title>Population sequencing reveals clonal diversity and ancestral inbreeding in the grapevine cultivar Chardonnay.</title>
        <authorList>
            <person name="Roach M.J."/>
            <person name="Johnson D.L."/>
            <person name="Bohlmann J."/>
            <person name="van Vuuren H.J."/>
            <person name="Jones S.J."/>
            <person name="Pretorius I.S."/>
            <person name="Schmidt S.A."/>
            <person name="Borneman A.R."/>
        </authorList>
    </citation>
    <scope>NUCLEOTIDE SEQUENCE [LARGE SCALE GENOMIC DNA]</scope>
    <source>
        <strain evidence="3">cv. Chardonnay</strain>
        <tissue evidence="2">Leaf</tissue>
    </source>
</reference>
<feature type="domain" description="Retrotransposon Copia-like N-terminal" evidence="1">
    <location>
        <begin position="33"/>
        <end position="76"/>
    </location>
</feature>
<dbReference type="EMBL" id="QGNW01000258">
    <property type="protein sequence ID" value="RVW80985.1"/>
    <property type="molecule type" value="Genomic_DNA"/>
</dbReference>
<sequence>MARGDHWNANSRQVIGTSNTSLMKDSGSPFYLHNGDNPSLVLVSHNLTGSNYNTWSHVMLMVLIVKNKVGFINGSIDRLASNHLLLDVFEPVAIA</sequence>
<evidence type="ECO:0000313" key="2">
    <source>
        <dbReference type="EMBL" id="RVW80985.1"/>
    </source>
</evidence>
<comment type="caution">
    <text evidence="2">The sequence shown here is derived from an EMBL/GenBank/DDBJ whole genome shotgun (WGS) entry which is preliminary data.</text>
</comment>